<dbReference type="Pfam" id="PF19313">
    <property type="entry name" value="DUF5916"/>
    <property type="match status" value="1"/>
</dbReference>
<evidence type="ECO:0000259" key="1">
    <source>
        <dbReference type="Pfam" id="PF19313"/>
    </source>
</evidence>
<comment type="caution">
    <text evidence="2">The sequence shown here is derived from an EMBL/GenBank/DDBJ whole genome shotgun (WGS) entry which is preliminary data.</text>
</comment>
<dbReference type="SUPFAM" id="SSF49344">
    <property type="entry name" value="CBD9-like"/>
    <property type="match status" value="1"/>
</dbReference>
<feature type="domain" description="DUF5916" evidence="1">
    <location>
        <begin position="132"/>
        <end position="783"/>
    </location>
</feature>
<dbReference type="AlphaFoldDB" id="A0A0W8FZS6"/>
<dbReference type="Gene3D" id="2.60.40.1190">
    <property type="match status" value="1"/>
</dbReference>
<protein>
    <recommendedName>
        <fullName evidence="1">DUF5916 domain-containing protein</fullName>
    </recommendedName>
</protein>
<evidence type="ECO:0000313" key="2">
    <source>
        <dbReference type="EMBL" id="KUG26407.1"/>
    </source>
</evidence>
<reference evidence="2" key="1">
    <citation type="journal article" date="2015" name="Proc. Natl. Acad. Sci. U.S.A.">
        <title>Networks of energetic and metabolic interactions define dynamics in microbial communities.</title>
        <authorList>
            <person name="Embree M."/>
            <person name="Liu J.K."/>
            <person name="Al-Bassam M.M."/>
            <person name="Zengler K."/>
        </authorList>
    </citation>
    <scope>NUCLEOTIDE SEQUENCE</scope>
</reference>
<dbReference type="InterPro" id="IPR045670">
    <property type="entry name" value="DUF5916"/>
</dbReference>
<dbReference type="EMBL" id="LNQE01000469">
    <property type="protein sequence ID" value="KUG26407.1"/>
    <property type="molecule type" value="Genomic_DNA"/>
</dbReference>
<proteinExistence type="predicted"/>
<organism evidence="2">
    <name type="scientific">hydrocarbon metagenome</name>
    <dbReference type="NCBI Taxonomy" id="938273"/>
    <lineage>
        <taxon>unclassified sequences</taxon>
        <taxon>metagenomes</taxon>
        <taxon>ecological metagenomes</taxon>
    </lineage>
</organism>
<sequence length="784" mass="89542">MSLARRDSWHDSDWFTFYVDPYLDRKTGYYFAVNAGGSMRDGVFYNDSWNTDSWDGIWEAKTSVNGDDWSLEMRIPFSQLRFNQADVMNWGVNFKRDIKRNKESSYFVMIPKGESGFVSHFAVLEGIEGIRPSQRLEILPYVVQKAQYLIHDDKDPFYAGNQYKTSFGADIKVGIGTNLNLDLTVNPDFGQVEVDPAVLNLSAFETYYPEKRPFFIEGGNIFSFGSNGSNSSWGFNFGNPDLIYSRRIGRSPAGPVPDNDYVNYPTETRILGAAKLTGKLNDTWSVGAVSAVTERTHADYRNQGNEYEIEVEPLTHYGAIRAQKEINGGKQGVGFIATSVNRDLRTPELQSRLSDQAYTFGVDGWTALDEDETYVITGYVIGSYTSGTKDYLTRLQKRPYRYFQRPDATFMTLDTNRTSLSGVYSRIALNKQKGNFYINSALGLVSPGFENNDLGFQWMADRINGHTVLGYRWYEPDSLFRQKWFYVSHARTYDFEGNNYQNLIWGRIGGQFHNYWDFGLMMLYNTETMVKTLTRGGPLMKNPSYYAIEFWGNTDSRKSVIITAGAGFNKDAVGSSAYGAWMDLEWKPNPQISFSIGPDYRFMHEKSQWVTRVEDATAVITYGNRYIFANIDQNYLAANIRLNWTFTPTLSLQLYLQPLFAVGSYSNFKEAARPSTLDYNDYGKNGSTISYNSESNEYVVDPDGSGSKESFSFGNPDFNFKSLRGNVVLRWEVLPGSIFYFVWSHDQTNFDDPGKFNLGNDFKNLWAAEGNDIFMVKFSYWFDM</sequence>
<gene>
    <name evidence="2" type="ORF">ASZ90_003751</name>
</gene>
<accession>A0A0W8FZS6</accession>
<name>A0A0W8FZS6_9ZZZZ</name>